<evidence type="ECO:0000256" key="2">
    <source>
        <dbReference type="SAM" id="Phobius"/>
    </source>
</evidence>
<feature type="compositionally biased region" description="Basic and acidic residues" evidence="1">
    <location>
        <begin position="13"/>
        <end position="28"/>
    </location>
</feature>
<keyword evidence="4" id="KW-1185">Reference proteome</keyword>
<feature type="compositionally biased region" description="Low complexity" evidence="1">
    <location>
        <begin position="84"/>
        <end position="95"/>
    </location>
</feature>
<sequence length="139" mass="14154">MAAEPKSSTAISEAKENQVMETAKKTDKSNLPLRSSNTAANLQPAQSVETGSPAKVTPSGNSKEPTPAKVTPFGNNKEPAPEETSSVTITSTTRSKAGPNSPVPVANLIENGASQIGACAPLNILASLAVALISLLVFA</sequence>
<feature type="transmembrane region" description="Helical" evidence="2">
    <location>
        <begin position="120"/>
        <end position="138"/>
    </location>
</feature>
<proteinExistence type="predicted"/>
<dbReference type="EMBL" id="JACBPP010000008">
    <property type="protein sequence ID" value="KAF7999803.1"/>
    <property type="molecule type" value="Genomic_DNA"/>
</dbReference>
<feature type="region of interest" description="Disordered" evidence="1">
    <location>
        <begin position="1"/>
        <end position="102"/>
    </location>
</feature>
<dbReference type="AlphaFoldDB" id="A0A8H7L9H1"/>
<evidence type="ECO:0000256" key="1">
    <source>
        <dbReference type="SAM" id="MobiDB-lite"/>
    </source>
</evidence>
<comment type="caution">
    <text evidence="3">The sequence shown here is derived from an EMBL/GenBank/DDBJ whole genome shotgun (WGS) entry which is preliminary data.</text>
</comment>
<feature type="compositionally biased region" description="Polar residues" evidence="1">
    <location>
        <begin position="1"/>
        <end position="11"/>
    </location>
</feature>
<keyword evidence="2" id="KW-1133">Transmembrane helix</keyword>
<reference evidence="3" key="1">
    <citation type="submission" date="2020-10" db="EMBL/GenBank/DDBJ databases">
        <title>The Whole-Genome Sequence of Metschnikowia persimmonesis, a Novel Endophytic Yeast Species Isolated from Medicinal Plant Diospyros kaki Thumb.</title>
        <authorList>
            <person name="Rahmat E."/>
            <person name="Kang Y."/>
        </authorList>
    </citation>
    <scope>NUCLEOTIDE SEQUENCE</scope>
    <source>
        <strain evidence="3">KIOM G15050</strain>
    </source>
</reference>
<evidence type="ECO:0000313" key="4">
    <source>
        <dbReference type="Proteomes" id="UP000649328"/>
    </source>
</evidence>
<protein>
    <submittedName>
        <fullName evidence="3">Uncharacterized protein</fullName>
    </submittedName>
</protein>
<keyword evidence="2" id="KW-0472">Membrane</keyword>
<name>A0A8H7L9H1_9ASCO</name>
<gene>
    <name evidence="3" type="ORF">HF325_005652</name>
</gene>
<organism evidence="3 4">
    <name type="scientific">Metschnikowia pulcherrima</name>
    <dbReference type="NCBI Taxonomy" id="27326"/>
    <lineage>
        <taxon>Eukaryota</taxon>
        <taxon>Fungi</taxon>
        <taxon>Dikarya</taxon>
        <taxon>Ascomycota</taxon>
        <taxon>Saccharomycotina</taxon>
        <taxon>Pichiomycetes</taxon>
        <taxon>Metschnikowiaceae</taxon>
        <taxon>Metschnikowia</taxon>
    </lineage>
</organism>
<dbReference type="Proteomes" id="UP000649328">
    <property type="component" value="Unassembled WGS sequence"/>
</dbReference>
<feature type="compositionally biased region" description="Polar residues" evidence="1">
    <location>
        <begin position="32"/>
        <end position="50"/>
    </location>
</feature>
<keyword evidence="2" id="KW-0812">Transmembrane</keyword>
<evidence type="ECO:0000313" key="3">
    <source>
        <dbReference type="EMBL" id="KAF7999803.1"/>
    </source>
</evidence>
<accession>A0A8H7L9H1</accession>